<dbReference type="EMBL" id="JAMJEV010000021">
    <property type="protein sequence ID" value="MDO0825158.1"/>
    <property type="molecule type" value="Genomic_DNA"/>
</dbReference>
<evidence type="ECO:0000313" key="2">
    <source>
        <dbReference type="Proteomes" id="UP001176021"/>
    </source>
</evidence>
<dbReference type="Proteomes" id="UP001176021">
    <property type="component" value="Unassembled WGS sequence"/>
</dbReference>
<proteinExistence type="predicted"/>
<accession>A0ABT8QUX4</accession>
<sequence length="47" mass="5604">MPYGFAEGKLLDRREALIYNELEYVWEEKTMKSKYPVNGMQMPFDQG</sequence>
<name>A0ABT8QUX4_9FIRM</name>
<reference evidence="1" key="1">
    <citation type="submission" date="2022-05" db="EMBL/GenBank/DDBJ databases">
        <title>Expanded diversity of anoxic marine methylotrophy in a Black Sea sulfate reducing microorganism.</title>
        <authorList>
            <person name="Fischer P.Q."/>
            <person name="Stams A.J.M."/>
            <person name="Villanueva L."/>
            <person name="Sousa D.Z."/>
        </authorList>
    </citation>
    <scope>NUCLEOTIDE SEQUENCE</scope>
    <source>
        <strain evidence="1">P130</strain>
    </source>
</reference>
<organism evidence="1 2">
    <name type="scientific">Desulfosporosinus nitroreducens</name>
    <dbReference type="NCBI Taxonomy" id="2018668"/>
    <lineage>
        <taxon>Bacteria</taxon>
        <taxon>Bacillati</taxon>
        <taxon>Bacillota</taxon>
        <taxon>Clostridia</taxon>
        <taxon>Eubacteriales</taxon>
        <taxon>Desulfitobacteriaceae</taxon>
        <taxon>Desulfosporosinus</taxon>
    </lineage>
</organism>
<comment type="caution">
    <text evidence="1">The sequence shown here is derived from an EMBL/GenBank/DDBJ whole genome shotgun (WGS) entry which is preliminary data.</text>
</comment>
<evidence type="ECO:0000313" key="1">
    <source>
        <dbReference type="EMBL" id="MDO0825158.1"/>
    </source>
</evidence>
<protein>
    <submittedName>
        <fullName evidence="1">Uncharacterized protein</fullName>
    </submittedName>
</protein>
<gene>
    <name evidence="1" type="ORF">M8H41_20215</name>
</gene>
<keyword evidence="2" id="KW-1185">Reference proteome</keyword>
<dbReference type="RefSeq" id="WP_302049826.1">
    <property type="nucleotide sequence ID" value="NZ_JAMJEV010000021.1"/>
</dbReference>